<dbReference type="InterPro" id="IPR000914">
    <property type="entry name" value="SBP_5_dom"/>
</dbReference>
<dbReference type="GO" id="GO:1904680">
    <property type="term" value="F:peptide transmembrane transporter activity"/>
    <property type="evidence" value="ECO:0007669"/>
    <property type="project" value="TreeGrafter"/>
</dbReference>
<dbReference type="GO" id="GO:0043190">
    <property type="term" value="C:ATP-binding cassette (ABC) transporter complex"/>
    <property type="evidence" value="ECO:0007669"/>
    <property type="project" value="InterPro"/>
</dbReference>
<gene>
    <name evidence="8" type="ORF">GTO87_08960</name>
</gene>
<dbReference type="Gene3D" id="3.10.105.10">
    <property type="entry name" value="Dipeptide-binding Protein, Domain 3"/>
    <property type="match status" value="1"/>
</dbReference>
<keyword evidence="4 6" id="KW-0732">Signal</keyword>
<dbReference type="InterPro" id="IPR039424">
    <property type="entry name" value="SBP_5"/>
</dbReference>
<dbReference type="GO" id="GO:0015833">
    <property type="term" value="P:peptide transport"/>
    <property type="evidence" value="ECO:0007669"/>
    <property type="project" value="UniProtKB-KW"/>
</dbReference>
<dbReference type="InterPro" id="IPR030678">
    <property type="entry name" value="Peptide/Ni-bd"/>
</dbReference>
<dbReference type="PROSITE" id="PS51257">
    <property type="entry name" value="PROKAR_LIPOPROTEIN"/>
    <property type="match status" value="1"/>
</dbReference>
<keyword evidence="5" id="KW-0653">Protein transport</keyword>
<evidence type="ECO:0000313" key="8">
    <source>
        <dbReference type="EMBL" id="QLL78702.1"/>
    </source>
</evidence>
<feature type="signal peptide" evidence="6">
    <location>
        <begin position="1"/>
        <end position="21"/>
    </location>
</feature>
<evidence type="ECO:0000259" key="7">
    <source>
        <dbReference type="Pfam" id="PF00496"/>
    </source>
</evidence>
<sequence>MKLTKVAAMGATVALSALALAACSSKNTTANNDNTLRLMLTGDVQSLDNSNTANLAQWNVLEQTMEGLYRADKKGNPAPAMATKVVKPSNNGKTYVFHLRKNAKWANGDPVTAQDFVNSWRRSAGPTAKSGYNYIFTGIKNAEQVSTGKMPTSALGVKALDRHTLRVDLEYAMPYFSRMMVLPAFFPQNTRMVKQAGSKYGTNSKNMVANGPFQVKGWTGSNDSWKLVRNKYYYDKKDIHLKQMNMRVVKDANTAHQLFQQKQLDDAQITGTTAQGLQKDKNLRHVYRAGTYYLRLNLANNKAFQNAKLRQALFLVLNKDSLAKKVLSDGSQAASTYVAPRLAVDPTTGKDFAKETAPKETYNVKKAQQLWQEGLKELGQKKVKLTLVSDDQTVTKNVGQFVQSQVESKLAGASVEVHAVPSKEVSDRLANGNFDMQSALWLADFADPVSDFDVLTKNNPQNYGKYANDNYNQQLVDAKGVNGTNPKKYWANMRAAQEQLNQDMPVVPLYTMTESHLVNPKVKGVLWHSVGETDYTRASFTK</sequence>
<proteinExistence type="inferred from homology"/>
<feature type="chain" id="PRO_5038818881" evidence="6">
    <location>
        <begin position="22"/>
        <end position="542"/>
    </location>
</feature>
<keyword evidence="5" id="KW-0571">Peptide transport</keyword>
<dbReference type="PIRSF" id="PIRSF002741">
    <property type="entry name" value="MppA"/>
    <property type="match status" value="1"/>
</dbReference>
<dbReference type="FunFam" id="3.90.76.10:FF:000001">
    <property type="entry name" value="Oligopeptide ABC transporter substrate-binding protein"/>
    <property type="match status" value="1"/>
</dbReference>
<reference evidence="8 9" key="1">
    <citation type="submission" date="2020-01" db="EMBL/GenBank/DDBJ databases">
        <title>Complete and circular genome sequences of six lactobacillus isolates from horses.</title>
        <authorList>
            <person name="Hassan H.M."/>
        </authorList>
    </citation>
    <scope>NUCLEOTIDE SEQUENCE [LARGE SCALE GENOMIC DNA]</scope>
    <source>
        <strain evidence="8 9">1A</strain>
    </source>
</reference>
<comment type="similarity">
    <text evidence="2">Belongs to the bacterial solute-binding protein 5 family.</text>
</comment>
<keyword evidence="3" id="KW-0813">Transport</keyword>
<dbReference type="RefSeq" id="WP_180848879.1">
    <property type="nucleotide sequence ID" value="NZ_CP047418.1"/>
</dbReference>
<evidence type="ECO:0000256" key="6">
    <source>
        <dbReference type="SAM" id="SignalP"/>
    </source>
</evidence>
<dbReference type="AlphaFoldDB" id="A0A7H9EN16"/>
<dbReference type="SUPFAM" id="SSF53850">
    <property type="entry name" value="Periplasmic binding protein-like II"/>
    <property type="match status" value="1"/>
</dbReference>
<evidence type="ECO:0000256" key="2">
    <source>
        <dbReference type="ARBA" id="ARBA00005695"/>
    </source>
</evidence>
<dbReference type="GO" id="GO:0042597">
    <property type="term" value="C:periplasmic space"/>
    <property type="evidence" value="ECO:0007669"/>
    <property type="project" value="UniProtKB-ARBA"/>
</dbReference>
<protein>
    <submittedName>
        <fullName evidence="8">Peptide ABC transporter substrate-binding protein</fullName>
    </submittedName>
</protein>
<organism evidence="8 9">
    <name type="scientific">Ligilactobacillus saerimneri</name>
    <dbReference type="NCBI Taxonomy" id="228229"/>
    <lineage>
        <taxon>Bacteria</taxon>
        <taxon>Bacillati</taxon>
        <taxon>Bacillota</taxon>
        <taxon>Bacilli</taxon>
        <taxon>Lactobacillales</taxon>
        <taxon>Lactobacillaceae</taxon>
        <taxon>Ligilactobacillus</taxon>
    </lineage>
</organism>
<evidence type="ECO:0000256" key="3">
    <source>
        <dbReference type="ARBA" id="ARBA00022448"/>
    </source>
</evidence>
<dbReference type="KEGG" id="lsw:GTO87_08960"/>
<evidence type="ECO:0000313" key="9">
    <source>
        <dbReference type="Proteomes" id="UP000510886"/>
    </source>
</evidence>
<accession>A0A7H9EN16</accession>
<evidence type="ECO:0000256" key="4">
    <source>
        <dbReference type="ARBA" id="ARBA00022729"/>
    </source>
</evidence>
<feature type="domain" description="Solute-binding protein family 5" evidence="7">
    <location>
        <begin position="77"/>
        <end position="461"/>
    </location>
</feature>
<dbReference type="PANTHER" id="PTHR30290:SF10">
    <property type="entry name" value="PERIPLASMIC OLIGOPEPTIDE-BINDING PROTEIN-RELATED"/>
    <property type="match status" value="1"/>
</dbReference>
<dbReference type="Pfam" id="PF00496">
    <property type="entry name" value="SBP_bac_5"/>
    <property type="match status" value="1"/>
</dbReference>
<dbReference type="PANTHER" id="PTHR30290">
    <property type="entry name" value="PERIPLASMIC BINDING COMPONENT OF ABC TRANSPORTER"/>
    <property type="match status" value="1"/>
</dbReference>
<name>A0A7H9EN16_9LACO</name>
<dbReference type="EMBL" id="CP047418">
    <property type="protein sequence ID" value="QLL78702.1"/>
    <property type="molecule type" value="Genomic_DNA"/>
</dbReference>
<dbReference type="Gene3D" id="3.40.190.10">
    <property type="entry name" value="Periplasmic binding protein-like II"/>
    <property type="match status" value="1"/>
</dbReference>
<comment type="subcellular location">
    <subcellularLocation>
        <location evidence="1">Cell envelope</location>
    </subcellularLocation>
</comment>
<dbReference type="Proteomes" id="UP000510886">
    <property type="component" value="Chromosome"/>
</dbReference>
<dbReference type="Gene3D" id="3.90.76.10">
    <property type="entry name" value="Dipeptide-binding Protein, Domain 1"/>
    <property type="match status" value="1"/>
</dbReference>
<dbReference type="GO" id="GO:0030313">
    <property type="term" value="C:cell envelope"/>
    <property type="evidence" value="ECO:0007669"/>
    <property type="project" value="UniProtKB-SubCell"/>
</dbReference>
<dbReference type="CDD" id="cd08504">
    <property type="entry name" value="PBP2_OppA"/>
    <property type="match status" value="1"/>
</dbReference>
<evidence type="ECO:0000256" key="1">
    <source>
        <dbReference type="ARBA" id="ARBA00004196"/>
    </source>
</evidence>
<evidence type="ECO:0000256" key="5">
    <source>
        <dbReference type="ARBA" id="ARBA00022856"/>
    </source>
</evidence>